<protein>
    <recommendedName>
        <fullName evidence="1">ADP-ribosyl cyclase/cyclic ADP-ribose hydrolase</fullName>
        <ecNumber evidence="1">3.2.2.6</ecNumber>
    </recommendedName>
</protein>
<evidence type="ECO:0000256" key="4">
    <source>
        <dbReference type="ARBA" id="ARBA00047304"/>
    </source>
</evidence>
<dbReference type="GO" id="GO:0007165">
    <property type="term" value="P:signal transduction"/>
    <property type="evidence" value="ECO:0007669"/>
    <property type="project" value="InterPro"/>
</dbReference>
<evidence type="ECO:0000256" key="2">
    <source>
        <dbReference type="ARBA" id="ARBA00022801"/>
    </source>
</evidence>
<dbReference type="SMART" id="SM00255">
    <property type="entry name" value="TIR"/>
    <property type="match status" value="1"/>
</dbReference>
<evidence type="ECO:0000313" key="6">
    <source>
        <dbReference type="EMBL" id="GAA0159106.1"/>
    </source>
</evidence>
<dbReference type="PANTHER" id="PTHR32009">
    <property type="entry name" value="TMV RESISTANCE PROTEIN N-LIKE"/>
    <property type="match status" value="1"/>
</dbReference>
<evidence type="ECO:0000256" key="1">
    <source>
        <dbReference type="ARBA" id="ARBA00011982"/>
    </source>
</evidence>
<dbReference type="InterPro" id="IPR000157">
    <property type="entry name" value="TIR_dom"/>
</dbReference>
<comment type="catalytic activity">
    <reaction evidence="4">
        <text>NAD(+) + H2O = ADP-D-ribose + nicotinamide + H(+)</text>
        <dbReference type="Rhea" id="RHEA:16301"/>
        <dbReference type="ChEBI" id="CHEBI:15377"/>
        <dbReference type="ChEBI" id="CHEBI:15378"/>
        <dbReference type="ChEBI" id="CHEBI:17154"/>
        <dbReference type="ChEBI" id="CHEBI:57540"/>
        <dbReference type="ChEBI" id="CHEBI:57967"/>
        <dbReference type="EC" id="3.2.2.6"/>
    </reaction>
    <physiologicalReaction direction="left-to-right" evidence="4">
        <dbReference type="Rhea" id="RHEA:16302"/>
    </physiologicalReaction>
</comment>
<proteinExistence type="predicted"/>
<dbReference type="PROSITE" id="PS50104">
    <property type="entry name" value="TIR"/>
    <property type="match status" value="1"/>
</dbReference>
<dbReference type="SUPFAM" id="SSF52200">
    <property type="entry name" value="Toll/Interleukin receptor TIR domain"/>
    <property type="match status" value="1"/>
</dbReference>
<keyword evidence="2" id="KW-0378">Hydrolase</keyword>
<comment type="caution">
    <text evidence="6">The sequence shown here is derived from an EMBL/GenBank/DDBJ whole genome shotgun (WGS) entry which is preliminary data.</text>
</comment>
<evidence type="ECO:0000259" key="5">
    <source>
        <dbReference type="PROSITE" id="PS50104"/>
    </source>
</evidence>
<dbReference type="PANTHER" id="PTHR32009:SF39">
    <property type="entry name" value="TIR DOMAIN-CONTAINING PROTEIN"/>
    <property type="match status" value="1"/>
</dbReference>
<keyword evidence="3" id="KW-0520">NAD</keyword>
<dbReference type="Gene3D" id="3.40.50.10140">
    <property type="entry name" value="Toll/interleukin-1 receptor homology (TIR) domain"/>
    <property type="match status" value="1"/>
</dbReference>
<gene>
    <name evidence="6" type="ORF">LIER_15968</name>
</gene>
<dbReference type="Proteomes" id="UP001454036">
    <property type="component" value="Unassembled WGS sequence"/>
</dbReference>
<feature type="domain" description="TIR" evidence="5">
    <location>
        <begin position="8"/>
        <end position="169"/>
    </location>
</feature>
<organism evidence="6 7">
    <name type="scientific">Lithospermum erythrorhizon</name>
    <name type="common">Purple gromwell</name>
    <name type="synonym">Lithospermum officinale var. erythrorhizon</name>
    <dbReference type="NCBI Taxonomy" id="34254"/>
    <lineage>
        <taxon>Eukaryota</taxon>
        <taxon>Viridiplantae</taxon>
        <taxon>Streptophyta</taxon>
        <taxon>Embryophyta</taxon>
        <taxon>Tracheophyta</taxon>
        <taxon>Spermatophyta</taxon>
        <taxon>Magnoliopsida</taxon>
        <taxon>eudicotyledons</taxon>
        <taxon>Gunneridae</taxon>
        <taxon>Pentapetalae</taxon>
        <taxon>asterids</taxon>
        <taxon>lamiids</taxon>
        <taxon>Boraginales</taxon>
        <taxon>Boraginaceae</taxon>
        <taxon>Boraginoideae</taxon>
        <taxon>Lithospermeae</taxon>
        <taxon>Lithospermum</taxon>
    </lineage>
</organism>
<dbReference type="EC" id="3.2.2.6" evidence="1"/>
<accession>A0AAV3Q7D8</accession>
<dbReference type="InterPro" id="IPR035897">
    <property type="entry name" value="Toll_tir_struct_dom_sf"/>
</dbReference>
<sequence length="169" mass="19216">MESSSSCRPNEVFISFRGEDTRKNFVSHLLSALKDRGIRTYFDEDNLQKGQTIGHELVKAIEESSIAIVVLSCNYVSSTWCLDELVKIMECKNKIESGLIVFPIFYHVNASDVRWQENSFFEAFSIHEVNFKDDGEKLKSWREALTQVANLAGEEIRGQNEASCIKSPV</sequence>
<dbReference type="Pfam" id="PF01582">
    <property type="entry name" value="TIR"/>
    <property type="match status" value="1"/>
</dbReference>
<dbReference type="EMBL" id="BAABME010003521">
    <property type="protein sequence ID" value="GAA0159106.1"/>
    <property type="molecule type" value="Genomic_DNA"/>
</dbReference>
<dbReference type="GO" id="GO:0061809">
    <property type="term" value="F:NAD+ nucleosidase activity, cyclic ADP-ribose generating"/>
    <property type="evidence" value="ECO:0007669"/>
    <property type="project" value="UniProtKB-EC"/>
</dbReference>
<evidence type="ECO:0000313" key="7">
    <source>
        <dbReference type="Proteomes" id="UP001454036"/>
    </source>
</evidence>
<keyword evidence="7" id="KW-1185">Reference proteome</keyword>
<name>A0AAV3Q7D8_LITER</name>
<dbReference type="FunFam" id="3.40.50.10140:FF:000007">
    <property type="entry name" value="Disease resistance protein (TIR-NBS-LRR class)"/>
    <property type="match status" value="1"/>
</dbReference>
<dbReference type="AlphaFoldDB" id="A0AAV3Q7D8"/>
<reference evidence="6 7" key="1">
    <citation type="submission" date="2024-01" db="EMBL/GenBank/DDBJ databases">
        <title>The complete chloroplast genome sequence of Lithospermum erythrorhizon: insights into the phylogenetic relationship among Boraginaceae species and the maternal lineages of purple gromwells.</title>
        <authorList>
            <person name="Okada T."/>
            <person name="Watanabe K."/>
        </authorList>
    </citation>
    <scope>NUCLEOTIDE SEQUENCE [LARGE SCALE GENOMIC DNA]</scope>
</reference>
<evidence type="ECO:0000256" key="3">
    <source>
        <dbReference type="ARBA" id="ARBA00023027"/>
    </source>
</evidence>